<feature type="compositionally biased region" description="Pro residues" evidence="1">
    <location>
        <begin position="158"/>
        <end position="174"/>
    </location>
</feature>
<gene>
    <name evidence="4" type="primary">N263R</name>
    <name evidence="4" type="ORF">FR483_N263R</name>
</gene>
<feature type="region of interest" description="Disordered" evidence="1">
    <location>
        <begin position="73"/>
        <end position="123"/>
    </location>
</feature>
<dbReference type="Pfam" id="PF25636">
    <property type="entry name" value="PBCV1_P7"/>
    <property type="match status" value="1"/>
</dbReference>
<dbReference type="PANTHER" id="PTHR40124:SF1">
    <property type="entry name" value="DISAGGREGATASE RELATED REPEAT PROTEIN"/>
    <property type="match status" value="1"/>
</dbReference>
<feature type="domain" description="PBCV-1 P7 disulphide-bonded" evidence="3">
    <location>
        <begin position="110"/>
        <end position="147"/>
    </location>
</feature>
<organismHost>
    <name type="scientific">Paramecium bursaria</name>
    <dbReference type="NCBI Taxonomy" id="74790"/>
</organismHost>
<dbReference type="SMR" id="A7J6W7"/>
<dbReference type="Gene3D" id="2.60.120.200">
    <property type="match status" value="1"/>
</dbReference>
<feature type="compositionally biased region" description="Basic and acidic residues" evidence="1">
    <location>
        <begin position="73"/>
        <end position="85"/>
    </location>
</feature>
<feature type="domain" description="Polysaccharide lyase 14" evidence="2">
    <location>
        <begin position="201"/>
        <end position="382"/>
    </location>
</feature>
<evidence type="ECO:0000259" key="3">
    <source>
        <dbReference type="Pfam" id="PF25636"/>
    </source>
</evidence>
<dbReference type="InterPro" id="IPR048958">
    <property type="entry name" value="Polysacc_lyase_14"/>
</dbReference>
<dbReference type="InterPro" id="IPR057988">
    <property type="entry name" value="PBCV1_P7"/>
</dbReference>
<feature type="region of interest" description="Disordered" evidence="1">
    <location>
        <begin position="135"/>
        <end position="181"/>
    </location>
</feature>
<feature type="compositionally biased region" description="Pro residues" evidence="1">
    <location>
        <begin position="88"/>
        <end position="106"/>
    </location>
</feature>
<dbReference type="Pfam" id="PF21294">
    <property type="entry name" value="Polysacc_lyase_14"/>
    <property type="match status" value="1"/>
</dbReference>
<protein>
    <submittedName>
        <fullName evidence="4">Uncharacterized protein N263R</fullName>
    </submittedName>
</protein>
<dbReference type="RefSeq" id="YP_001425895.1">
    <property type="nucleotide sequence ID" value="NC_008603.1"/>
</dbReference>
<sequence>MKEAEAVLLEVTSKRQAADQEFNSSVALRIQAEKAAQQKVDEGATQKHGIIASANAKLRDMVAKVNASKKATAEFIKKKQADARAPKQPKPTPAPKPAPAPAPKPADGPCQYAKRVSTPSGWKCPAGFIDTGLDWGDVDGGTRQCRTPRCPQPEKRPAPPPKPAPAPRPVPGPAPSGGKGTVVLQGGTVRFPTNQGNYAGRGGQRVNVTKPIPRNMERSCLLEWDVFFPKGFFVGCQGKLGGLFLAPRGGSGTASGCADKKDRTGASYRIMFGKTPSVYQYFYFNNRTSQTGAMAKEDRCGLGNMVEDFKNNIKEGDWNSLKIGLKLNDLGQRNGLAYINVNGKEATQGGIMWTADANFVITAMSFNAFYGGCTGSPAANRLPSTYLEMRNMRVSQWI</sequence>
<dbReference type="PANTHER" id="PTHR40124">
    <property type="match status" value="1"/>
</dbReference>
<dbReference type="CAZy" id="PL14">
    <property type="family name" value="Polysaccharide Lyase Family 14"/>
</dbReference>
<dbReference type="Proteomes" id="UP000204095">
    <property type="component" value="Segment"/>
</dbReference>
<evidence type="ECO:0000313" key="5">
    <source>
        <dbReference type="Proteomes" id="UP000204095"/>
    </source>
</evidence>
<organism evidence="4 5">
    <name type="scientific">Paramecium bursaria Chlorella virus FR483</name>
    <name type="common">PBCV-FR483</name>
    <dbReference type="NCBI Taxonomy" id="399781"/>
    <lineage>
        <taxon>Viruses</taxon>
        <taxon>Varidnaviria</taxon>
        <taxon>Bamfordvirae</taxon>
        <taxon>Nucleocytoviricota</taxon>
        <taxon>Megaviricetes</taxon>
        <taxon>Algavirales</taxon>
        <taxon>Phycodnaviridae</taxon>
        <taxon>Chlorovirus</taxon>
        <taxon>Chlorovirus conductrix</taxon>
        <taxon>Paramecium bursaria Chlorella virus A1</taxon>
    </lineage>
</organism>
<dbReference type="OrthoDB" id="3379at10239"/>
<name>A7J6W7_PBCVF</name>
<dbReference type="KEGG" id="vg:5364485"/>
<dbReference type="GeneID" id="5364485"/>
<evidence type="ECO:0000256" key="1">
    <source>
        <dbReference type="SAM" id="MobiDB-lite"/>
    </source>
</evidence>
<evidence type="ECO:0000313" key="4">
    <source>
        <dbReference type="EMBL" id="ABT15548.1"/>
    </source>
</evidence>
<dbReference type="EMBL" id="DQ890022">
    <property type="protein sequence ID" value="ABT15548.1"/>
    <property type="molecule type" value="Genomic_DNA"/>
</dbReference>
<accession>A7J6W7</accession>
<proteinExistence type="predicted"/>
<evidence type="ECO:0000259" key="2">
    <source>
        <dbReference type="Pfam" id="PF21294"/>
    </source>
</evidence>
<reference evidence="4 5" key="1">
    <citation type="journal article" date="2007" name="Virology">
        <title>Sequence and annotation of the 314-kb MT325 and the 321-kb FR483 viruses that infect Chlorella Pbi.</title>
        <authorList>
            <person name="Fitzgerald L.A."/>
            <person name="Graves M.V."/>
            <person name="Li X."/>
            <person name="Feldblyum T."/>
            <person name="Hartigan J."/>
            <person name="Van Etten J.L."/>
        </authorList>
    </citation>
    <scope>NUCLEOTIDE SEQUENCE [LARGE SCALE GENOMIC DNA]</scope>
    <source>
        <strain evidence="4 5">FR483</strain>
    </source>
</reference>